<sequence>MTAAPPSLGETVTEAQRLLDHDAPEQAATLLAATASSAPDREVEVWQGLTLLAEGLALVSRRDDAAAVALRRGAELLDAHTTAPPHALDVPGLVDWAEHLVTALGDGTFPASPPIPRLRLP</sequence>
<dbReference type="Proteomes" id="UP001597286">
    <property type="component" value="Unassembled WGS sequence"/>
</dbReference>
<comment type="caution">
    <text evidence="1">The sequence shown here is derived from an EMBL/GenBank/DDBJ whole genome shotgun (WGS) entry which is preliminary data.</text>
</comment>
<reference evidence="2" key="1">
    <citation type="journal article" date="2019" name="Int. J. Syst. Evol. Microbiol.">
        <title>The Global Catalogue of Microorganisms (GCM) 10K type strain sequencing project: providing services to taxonomists for standard genome sequencing and annotation.</title>
        <authorList>
            <consortium name="The Broad Institute Genomics Platform"/>
            <consortium name="The Broad Institute Genome Sequencing Center for Infectious Disease"/>
            <person name="Wu L."/>
            <person name="Ma J."/>
        </authorList>
    </citation>
    <scope>NUCLEOTIDE SEQUENCE [LARGE SCALE GENOMIC DNA]</scope>
    <source>
        <strain evidence="2">DT72</strain>
    </source>
</reference>
<evidence type="ECO:0000313" key="1">
    <source>
        <dbReference type="EMBL" id="MFD1811919.1"/>
    </source>
</evidence>
<dbReference type="RefSeq" id="WP_378484459.1">
    <property type="nucleotide sequence ID" value="NZ_JBHUFB010000009.1"/>
</dbReference>
<name>A0ABW4P1Y8_9NOCA</name>
<organism evidence="1 2">
    <name type="scientific">Rhodococcus gannanensis</name>
    <dbReference type="NCBI Taxonomy" id="1960308"/>
    <lineage>
        <taxon>Bacteria</taxon>
        <taxon>Bacillati</taxon>
        <taxon>Actinomycetota</taxon>
        <taxon>Actinomycetes</taxon>
        <taxon>Mycobacteriales</taxon>
        <taxon>Nocardiaceae</taxon>
        <taxon>Rhodococcus</taxon>
    </lineage>
</organism>
<evidence type="ECO:0000313" key="2">
    <source>
        <dbReference type="Proteomes" id="UP001597286"/>
    </source>
</evidence>
<proteinExistence type="predicted"/>
<gene>
    <name evidence="1" type="ORF">ACFSJG_06800</name>
</gene>
<keyword evidence="2" id="KW-1185">Reference proteome</keyword>
<dbReference type="SUPFAM" id="SSF140663">
    <property type="entry name" value="TTHA0068-like"/>
    <property type="match status" value="1"/>
</dbReference>
<protein>
    <submittedName>
        <fullName evidence="1">DUF309 domain-containing protein</fullName>
    </submittedName>
</protein>
<dbReference type="EMBL" id="JBHUFB010000009">
    <property type="protein sequence ID" value="MFD1811919.1"/>
    <property type="molecule type" value="Genomic_DNA"/>
</dbReference>
<dbReference type="InterPro" id="IPR023203">
    <property type="entry name" value="TTHA0068_sf"/>
</dbReference>
<accession>A0ABW4P1Y8</accession>